<evidence type="ECO:0000256" key="2">
    <source>
        <dbReference type="ARBA" id="ARBA00022643"/>
    </source>
</evidence>
<keyword evidence="5" id="KW-1185">Reference proteome</keyword>
<dbReference type="InterPro" id="IPR005025">
    <property type="entry name" value="FMN_Rdtase-like_dom"/>
</dbReference>
<keyword evidence="2" id="KW-0288">FMN</keyword>
<dbReference type="Proteomes" id="UP000606870">
    <property type="component" value="Unassembled WGS sequence"/>
</dbReference>
<protein>
    <submittedName>
        <fullName evidence="4">NAD(P)H-dependent oxidoreductase</fullName>
    </submittedName>
</protein>
<dbReference type="InterPro" id="IPR051796">
    <property type="entry name" value="ISF_SsuE-like"/>
</dbReference>
<name>A0ABR6VG17_9FIRM</name>
<sequence length="366" mass="40595">MLYVVQLDWQDKDGVSRLDTILEYALAGTPYKLISHLEEFIALCPDTALRTAPDGKDRQLLFAVNLARGGMNLSYARLLYHLSCHSHCLEGWTGAVLVDGSEELFTKKIGRELIFMANRAGCAFPGKPLVEGTGSLYNFNVQAKLQGIDNLQAYKESARRLVKKVTAFVPRWEGMGQRVLALHASSRRTSNTLLLWELVRQHLPPEMSVQEISLRNGSVVDCRGCSYEACLHFGEKGDCFYGGVIVEQVYPAIKQCDTLVLICPNYNDAVSANIMAFFNRLTALFRKDWDTFAHKRIFALVVSGYSGGDIVAEQIIGALNCNKNFVLPGHFALMETANEPRSILGCPHVEKRAAALARRISGVAYA</sequence>
<dbReference type="PANTHER" id="PTHR43278">
    <property type="entry name" value="NAD(P)H-DEPENDENT FMN-CONTAINING OXIDOREDUCTASE YWQN-RELATED"/>
    <property type="match status" value="1"/>
</dbReference>
<dbReference type="RefSeq" id="WP_186502407.1">
    <property type="nucleotide sequence ID" value="NZ_JACOGK010000006.1"/>
</dbReference>
<reference evidence="4 5" key="1">
    <citation type="submission" date="2020-08" db="EMBL/GenBank/DDBJ databases">
        <authorList>
            <person name="Liu C."/>
            <person name="Sun Q."/>
        </authorList>
    </citation>
    <scope>NUCLEOTIDE SEQUENCE [LARGE SCALE GENOMIC DNA]</scope>
    <source>
        <strain evidence="4 5">NSJ-59</strain>
    </source>
</reference>
<dbReference type="SUPFAM" id="SSF52218">
    <property type="entry name" value="Flavoproteins"/>
    <property type="match status" value="1"/>
</dbReference>
<comment type="caution">
    <text evidence="4">The sequence shown here is derived from an EMBL/GenBank/DDBJ whole genome shotgun (WGS) entry which is preliminary data.</text>
</comment>
<evidence type="ECO:0000313" key="5">
    <source>
        <dbReference type="Proteomes" id="UP000606870"/>
    </source>
</evidence>
<dbReference type="EMBL" id="JACOGK010000006">
    <property type="protein sequence ID" value="MBC3536247.1"/>
    <property type="molecule type" value="Genomic_DNA"/>
</dbReference>
<evidence type="ECO:0000256" key="1">
    <source>
        <dbReference type="ARBA" id="ARBA00022630"/>
    </source>
</evidence>
<organism evidence="4 5">
    <name type="scientific">Megasphaera hominis</name>
    <dbReference type="NCBI Taxonomy" id="159836"/>
    <lineage>
        <taxon>Bacteria</taxon>
        <taxon>Bacillati</taxon>
        <taxon>Bacillota</taxon>
        <taxon>Negativicutes</taxon>
        <taxon>Veillonellales</taxon>
        <taxon>Veillonellaceae</taxon>
        <taxon>Megasphaera</taxon>
    </lineage>
</organism>
<keyword evidence="1" id="KW-0285">Flavoprotein</keyword>
<gene>
    <name evidence="4" type="ORF">H8J70_03140</name>
</gene>
<evidence type="ECO:0000259" key="3">
    <source>
        <dbReference type="Pfam" id="PF03358"/>
    </source>
</evidence>
<accession>A0ABR6VG17</accession>
<evidence type="ECO:0000313" key="4">
    <source>
        <dbReference type="EMBL" id="MBC3536247.1"/>
    </source>
</evidence>
<dbReference type="InterPro" id="IPR029039">
    <property type="entry name" value="Flavoprotein-like_sf"/>
</dbReference>
<dbReference type="Pfam" id="PF03358">
    <property type="entry name" value="FMN_red"/>
    <property type="match status" value="1"/>
</dbReference>
<proteinExistence type="predicted"/>
<feature type="domain" description="NADPH-dependent FMN reductase-like" evidence="3">
    <location>
        <begin position="178"/>
        <end position="334"/>
    </location>
</feature>
<dbReference type="PANTHER" id="PTHR43278:SF4">
    <property type="entry name" value="NAD(P)H-DEPENDENT FMN-CONTAINING OXIDOREDUCTASE YWQN-RELATED"/>
    <property type="match status" value="1"/>
</dbReference>
<dbReference type="Gene3D" id="3.40.50.360">
    <property type="match status" value="1"/>
</dbReference>